<dbReference type="InterPro" id="IPR009056">
    <property type="entry name" value="Cyt_c-like_dom"/>
</dbReference>
<keyword evidence="2 8" id="KW-0349">Heme</keyword>
<gene>
    <name evidence="10" type="ORF">ACFOW1_02165</name>
</gene>
<evidence type="ECO:0000313" key="11">
    <source>
        <dbReference type="Proteomes" id="UP001595906"/>
    </source>
</evidence>
<sequence>MRKNKLTITITCLITVVIGSMVTLSSCSKERDIVTFEYIDKIKLGKFIFNDKNLSTPIGQSCSSCHNPSTGFSDPNHSIISEGAVNGLFGNRNTPNIAYSMFTPALYFDNVDSTYVGGFFLDGRANSLKEQAHEPFLNPLEMNIPNVQTLINKIKAASYYPLYKQVYGEVLDNNIAFNNVADAIALFEKSPDLNPFTSKYDYYLKGQAKLNAQELRGLQLFNDSAKSKCANCHISEPDPISGKVLFTDFTYDNIGVPKNPANPFYTLPTTFNPLGNNAIDYGLGGFLNNPTHYGKFKVPTLRNSAISAPYFHNGFYNTLEEVVHFYNKRDVEPFPPAEITATVNRTEVGNLHLTAQEEKDIVAFIKTLTDGFK</sequence>
<feature type="domain" description="Cytochrome c" evidence="9">
    <location>
        <begin position="212"/>
        <end position="369"/>
    </location>
</feature>
<protein>
    <submittedName>
        <fullName evidence="10">Cytochrome-c peroxidase</fullName>
    </submittedName>
</protein>
<dbReference type="Pfam" id="PF03150">
    <property type="entry name" value="CCP_MauG"/>
    <property type="match status" value="1"/>
</dbReference>
<keyword evidence="5" id="KW-0574">Periplasm</keyword>
<evidence type="ECO:0000256" key="4">
    <source>
        <dbReference type="ARBA" id="ARBA00022729"/>
    </source>
</evidence>
<feature type="domain" description="Cytochrome c" evidence="9">
    <location>
        <begin position="40"/>
        <end position="191"/>
    </location>
</feature>
<evidence type="ECO:0000256" key="8">
    <source>
        <dbReference type="PROSITE-ProRule" id="PRU00433"/>
    </source>
</evidence>
<name>A0ABV8PUU7_9BACT</name>
<keyword evidence="6" id="KW-0560">Oxidoreductase</keyword>
<dbReference type="InterPro" id="IPR026259">
    <property type="entry name" value="MauG/Cytc_peroxidase"/>
</dbReference>
<keyword evidence="3 8" id="KW-0479">Metal-binding</keyword>
<dbReference type="PIRSF" id="PIRSF000294">
    <property type="entry name" value="Cytochrome-c_peroxidase"/>
    <property type="match status" value="1"/>
</dbReference>
<evidence type="ECO:0000259" key="9">
    <source>
        <dbReference type="PROSITE" id="PS51007"/>
    </source>
</evidence>
<dbReference type="PROSITE" id="PS51007">
    <property type="entry name" value="CYTC"/>
    <property type="match status" value="2"/>
</dbReference>
<organism evidence="10 11">
    <name type="scientific">Parasediminibacterium paludis</name>
    <dbReference type="NCBI Taxonomy" id="908966"/>
    <lineage>
        <taxon>Bacteria</taxon>
        <taxon>Pseudomonadati</taxon>
        <taxon>Bacteroidota</taxon>
        <taxon>Chitinophagia</taxon>
        <taxon>Chitinophagales</taxon>
        <taxon>Chitinophagaceae</taxon>
        <taxon>Parasediminibacterium</taxon>
    </lineage>
</organism>
<dbReference type="Gene3D" id="1.10.760.10">
    <property type="entry name" value="Cytochrome c-like domain"/>
    <property type="match status" value="2"/>
</dbReference>
<evidence type="ECO:0000256" key="2">
    <source>
        <dbReference type="ARBA" id="ARBA00022617"/>
    </source>
</evidence>
<reference evidence="11" key="1">
    <citation type="journal article" date="2019" name="Int. J. Syst. Evol. Microbiol.">
        <title>The Global Catalogue of Microorganisms (GCM) 10K type strain sequencing project: providing services to taxonomists for standard genome sequencing and annotation.</title>
        <authorList>
            <consortium name="The Broad Institute Genomics Platform"/>
            <consortium name="The Broad Institute Genome Sequencing Center for Infectious Disease"/>
            <person name="Wu L."/>
            <person name="Ma J."/>
        </authorList>
    </citation>
    <scope>NUCLEOTIDE SEQUENCE [LARGE SCALE GENOMIC DNA]</scope>
    <source>
        <strain evidence="11">CECT 8010</strain>
    </source>
</reference>
<dbReference type="SUPFAM" id="SSF46626">
    <property type="entry name" value="Cytochrome c"/>
    <property type="match status" value="2"/>
</dbReference>
<keyword evidence="4" id="KW-0732">Signal</keyword>
<dbReference type="GO" id="GO:0004601">
    <property type="term" value="F:peroxidase activity"/>
    <property type="evidence" value="ECO:0007669"/>
    <property type="project" value="UniProtKB-KW"/>
</dbReference>
<accession>A0ABV8PUU7</accession>
<keyword evidence="11" id="KW-1185">Reference proteome</keyword>
<evidence type="ECO:0000256" key="1">
    <source>
        <dbReference type="ARBA" id="ARBA00004418"/>
    </source>
</evidence>
<evidence type="ECO:0000256" key="7">
    <source>
        <dbReference type="ARBA" id="ARBA00023004"/>
    </source>
</evidence>
<evidence type="ECO:0000256" key="3">
    <source>
        <dbReference type="ARBA" id="ARBA00022723"/>
    </source>
</evidence>
<dbReference type="PROSITE" id="PS51257">
    <property type="entry name" value="PROKAR_LIPOPROTEIN"/>
    <property type="match status" value="1"/>
</dbReference>
<evidence type="ECO:0000313" key="10">
    <source>
        <dbReference type="EMBL" id="MFC4230677.1"/>
    </source>
</evidence>
<evidence type="ECO:0000256" key="6">
    <source>
        <dbReference type="ARBA" id="ARBA00023002"/>
    </source>
</evidence>
<dbReference type="Proteomes" id="UP001595906">
    <property type="component" value="Unassembled WGS sequence"/>
</dbReference>
<keyword evidence="10" id="KW-0575">Peroxidase</keyword>
<dbReference type="PANTHER" id="PTHR30600:SF10">
    <property type="entry name" value="BLL6722 PROTEIN"/>
    <property type="match status" value="1"/>
</dbReference>
<dbReference type="RefSeq" id="WP_379012006.1">
    <property type="nucleotide sequence ID" value="NZ_JBHSDC010000002.1"/>
</dbReference>
<dbReference type="PANTHER" id="PTHR30600">
    <property type="entry name" value="CYTOCHROME C PEROXIDASE-RELATED"/>
    <property type="match status" value="1"/>
</dbReference>
<dbReference type="InterPro" id="IPR004852">
    <property type="entry name" value="Di-haem_cyt_c_peroxidsae"/>
</dbReference>
<dbReference type="EMBL" id="JBHSDC010000002">
    <property type="protein sequence ID" value="MFC4230677.1"/>
    <property type="molecule type" value="Genomic_DNA"/>
</dbReference>
<keyword evidence="7 8" id="KW-0408">Iron</keyword>
<dbReference type="InterPro" id="IPR036909">
    <property type="entry name" value="Cyt_c-like_dom_sf"/>
</dbReference>
<dbReference type="InterPro" id="IPR051395">
    <property type="entry name" value="Cytochrome_c_Peroxidase/MauG"/>
</dbReference>
<comment type="subcellular location">
    <subcellularLocation>
        <location evidence="1">Periplasm</location>
    </subcellularLocation>
</comment>
<comment type="caution">
    <text evidence="10">The sequence shown here is derived from an EMBL/GenBank/DDBJ whole genome shotgun (WGS) entry which is preliminary data.</text>
</comment>
<evidence type="ECO:0000256" key="5">
    <source>
        <dbReference type="ARBA" id="ARBA00022764"/>
    </source>
</evidence>
<proteinExistence type="predicted"/>